<evidence type="ECO:0000256" key="4">
    <source>
        <dbReference type="ARBA" id="ARBA00010617"/>
    </source>
</evidence>
<dbReference type="GO" id="GO:0005506">
    <property type="term" value="F:iron ion binding"/>
    <property type="evidence" value="ECO:0007669"/>
    <property type="project" value="InterPro"/>
</dbReference>
<sequence length="542" mass="60070">MNYGIAWGVVVAFLVGYFIVGRRSSIKHIRGPPSPSWIFGNLLQFRLPRSYGDHEFKWLKTYGPVYRLRGCFGGNRLMVSDLLACQYILKSQHFTVSPTFEALLHLVIGDGNLLGIRREIHHRLRKNFNMALIAVAVRRYEPVFQKAAQAITHKLELSDGASIDIVPLLTAAIMTAIAEAALGYSMDELGEEYVAASTEILSGSWNSPLRGSYRFRAVSSIQTAGHILTDAIGVYLPKWLLRAAVRLPTNTFKAARKTIRLARQIGAQVVREKQDLAQQGVDINGDVFGTLREKIFPPLALNSAGLMMTLNRSVDPVHSDGMRSRLTGQGLVTQTQTIMAAGQETTTKTIALGLWELAKDPKFQEMLRAEIHSSLGEAGHRNGTYDEMPLLNAFIKETLRFYPAEAFTERIVVHDTVIPLSESITTSTGEQMSQIPVTKGQIVIVGIASYQRLESRWGADADKFRPSRWLDGSILNADPVGPYTNLWRFAILEMQAVICELVGKFAFAVPENDSVRVCMANTLQPVLSSGERGVLLRVTRLG</sequence>
<keyword evidence="12 13" id="KW-0472">Membrane</keyword>
<evidence type="ECO:0000256" key="7">
    <source>
        <dbReference type="ARBA" id="ARBA00022723"/>
    </source>
</evidence>
<evidence type="ECO:0000256" key="2">
    <source>
        <dbReference type="ARBA" id="ARBA00004370"/>
    </source>
</evidence>
<comment type="similarity">
    <text evidence="4">Belongs to the cytochrome P450 family.</text>
</comment>
<dbReference type="PANTHER" id="PTHR24305:SF166">
    <property type="entry name" value="CYTOCHROME P450 12A4, MITOCHONDRIAL-RELATED"/>
    <property type="match status" value="1"/>
</dbReference>
<dbReference type="Proteomes" id="UP001218218">
    <property type="component" value="Unassembled WGS sequence"/>
</dbReference>
<keyword evidence="11" id="KW-0503">Monooxygenase</keyword>
<reference evidence="14" key="1">
    <citation type="submission" date="2023-03" db="EMBL/GenBank/DDBJ databases">
        <title>Massive genome expansion in bonnet fungi (Mycena s.s.) driven by repeated elements and novel gene families across ecological guilds.</title>
        <authorList>
            <consortium name="Lawrence Berkeley National Laboratory"/>
            <person name="Harder C.B."/>
            <person name="Miyauchi S."/>
            <person name="Viragh M."/>
            <person name="Kuo A."/>
            <person name="Thoen E."/>
            <person name="Andreopoulos B."/>
            <person name="Lu D."/>
            <person name="Skrede I."/>
            <person name="Drula E."/>
            <person name="Henrissat B."/>
            <person name="Morin E."/>
            <person name="Kohler A."/>
            <person name="Barry K."/>
            <person name="LaButti K."/>
            <person name="Morin E."/>
            <person name="Salamov A."/>
            <person name="Lipzen A."/>
            <person name="Mereny Z."/>
            <person name="Hegedus B."/>
            <person name="Baldrian P."/>
            <person name="Stursova M."/>
            <person name="Weitz H."/>
            <person name="Taylor A."/>
            <person name="Grigoriev I.V."/>
            <person name="Nagy L.G."/>
            <person name="Martin F."/>
            <person name="Kauserud H."/>
        </authorList>
    </citation>
    <scope>NUCLEOTIDE SEQUENCE</scope>
    <source>
        <strain evidence="14">CBHHK002</strain>
    </source>
</reference>
<keyword evidence="8 13" id="KW-1133">Transmembrane helix</keyword>
<dbReference type="GO" id="GO:0020037">
    <property type="term" value="F:heme binding"/>
    <property type="evidence" value="ECO:0007669"/>
    <property type="project" value="InterPro"/>
</dbReference>
<accession>A0AAD6ZJ91</accession>
<evidence type="ECO:0000256" key="11">
    <source>
        <dbReference type="ARBA" id="ARBA00023033"/>
    </source>
</evidence>
<keyword evidence="15" id="KW-1185">Reference proteome</keyword>
<proteinExistence type="inferred from homology"/>
<gene>
    <name evidence="14" type="ORF">DFH08DRAFT_816963</name>
</gene>
<dbReference type="Pfam" id="PF00067">
    <property type="entry name" value="p450"/>
    <property type="match status" value="1"/>
</dbReference>
<dbReference type="InterPro" id="IPR050121">
    <property type="entry name" value="Cytochrome_P450_monoxygenase"/>
</dbReference>
<dbReference type="PANTHER" id="PTHR24305">
    <property type="entry name" value="CYTOCHROME P450"/>
    <property type="match status" value="1"/>
</dbReference>
<evidence type="ECO:0000256" key="5">
    <source>
        <dbReference type="ARBA" id="ARBA00022617"/>
    </source>
</evidence>
<dbReference type="GO" id="GO:0004497">
    <property type="term" value="F:monooxygenase activity"/>
    <property type="evidence" value="ECO:0007669"/>
    <property type="project" value="UniProtKB-KW"/>
</dbReference>
<comment type="cofactor">
    <cofactor evidence="1">
        <name>heme</name>
        <dbReference type="ChEBI" id="CHEBI:30413"/>
    </cofactor>
</comment>
<evidence type="ECO:0000256" key="13">
    <source>
        <dbReference type="SAM" id="Phobius"/>
    </source>
</evidence>
<keyword evidence="10" id="KW-0408">Iron</keyword>
<evidence type="ECO:0000256" key="6">
    <source>
        <dbReference type="ARBA" id="ARBA00022692"/>
    </source>
</evidence>
<keyword evidence="9" id="KW-0560">Oxidoreductase</keyword>
<comment type="caution">
    <text evidence="14">The sequence shown here is derived from an EMBL/GenBank/DDBJ whole genome shotgun (WGS) entry which is preliminary data.</text>
</comment>
<feature type="transmembrane region" description="Helical" evidence="13">
    <location>
        <begin position="6"/>
        <end position="21"/>
    </location>
</feature>
<keyword evidence="5" id="KW-0349">Heme</keyword>
<evidence type="ECO:0000256" key="12">
    <source>
        <dbReference type="ARBA" id="ARBA00023136"/>
    </source>
</evidence>
<evidence type="ECO:0000256" key="9">
    <source>
        <dbReference type="ARBA" id="ARBA00023002"/>
    </source>
</evidence>
<dbReference type="GO" id="GO:0016020">
    <property type="term" value="C:membrane"/>
    <property type="evidence" value="ECO:0007669"/>
    <property type="project" value="UniProtKB-SubCell"/>
</dbReference>
<keyword evidence="7" id="KW-0479">Metal-binding</keyword>
<dbReference type="Gene3D" id="1.10.630.10">
    <property type="entry name" value="Cytochrome P450"/>
    <property type="match status" value="1"/>
</dbReference>
<dbReference type="AlphaFoldDB" id="A0AAD6ZJ91"/>
<name>A0AAD6ZJ91_9AGAR</name>
<evidence type="ECO:0000256" key="10">
    <source>
        <dbReference type="ARBA" id="ARBA00023004"/>
    </source>
</evidence>
<comment type="subcellular location">
    <subcellularLocation>
        <location evidence="2">Membrane</location>
    </subcellularLocation>
</comment>
<organism evidence="14 15">
    <name type="scientific">Mycena albidolilacea</name>
    <dbReference type="NCBI Taxonomy" id="1033008"/>
    <lineage>
        <taxon>Eukaryota</taxon>
        <taxon>Fungi</taxon>
        <taxon>Dikarya</taxon>
        <taxon>Basidiomycota</taxon>
        <taxon>Agaricomycotina</taxon>
        <taxon>Agaricomycetes</taxon>
        <taxon>Agaricomycetidae</taxon>
        <taxon>Agaricales</taxon>
        <taxon>Marasmiineae</taxon>
        <taxon>Mycenaceae</taxon>
        <taxon>Mycena</taxon>
    </lineage>
</organism>
<evidence type="ECO:0000256" key="3">
    <source>
        <dbReference type="ARBA" id="ARBA00004721"/>
    </source>
</evidence>
<comment type="pathway">
    <text evidence="3">Secondary metabolite biosynthesis; terpenoid biosynthesis.</text>
</comment>
<dbReference type="InterPro" id="IPR036396">
    <property type="entry name" value="Cyt_P450_sf"/>
</dbReference>
<dbReference type="SUPFAM" id="SSF48264">
    <property type="entry name" value="Cytochrome P450"/>
    <property type="match status" value="1"/>
</dbReference>
<dbReference type="InterPro" id="IPR001128">
    <property type="entry name" value="Cyt_P450"/>
</dbReference>
<dbReference type="PRINTS" id="PR00385">
    <property type="entry name" value="P450"/>
</dbReference>
<evidence type="ECO:0000313" key="15">
    <source>
        <dbReference type="Proteomes" id="UP001218218"/>
    </source>
</evidence>
<keyword evidence="6 13" id="KW-0812">Transmembrane</keyword>
<evidence type="ECO:0000256" key="1">
    <source>
        <dbReference type="ARBA" id="ARBA00001971"/>
    </source>
</evidence>
<protein>
    <submittedName>
        <fullName evidence="14">Cytochrome P450</fullName>
    </submittedName>
</protein>
<evidence type="ECO:0000256" key="8">
    <source>
        <dbReference type="ARBA" id="ARBA00022989"/>
    </source>
</evidence>
<evidence type="ECO:0000313" key="14">
    <source>
        <dbReference type="EMBL" id="KAJ7325888.1"/>
    </source>
</evidence>
<dbReference type="GO" id="GO:0016705">
    <property type="term" value="F:oxidoreductase activity, acting on paired donors, with incorporation or reduction of molecular oxygen"/>
    <property type="evidence" value="ECO:0007669"/>
    <property type="project" value="InterPro"/>
</dbReference>
<dbReference type="EMBL" id="JARIHO010000043">
    <property type="protein sequence ID" value="KAJ7325888.1"/>
    <property type="molecule type" value="Genomic_DNA"/>
</dbReference>